<dbReference type="AlphaFoldDB" id="A0A0Q1C3L5"/>
<proteinExistence type="predicted"/>
<feature type="domain" description="Adaptor protein ClpS core" evidence="1">
    <location>
        <begin position="19"/>
        <end position="84"/>
    </location>
</feature>
<dbReference type="OrthoDB" id="598046at2"/>
<dbReference type="InterPro" id="IPR003769">
    <property type="entry name" value="ClpS_core"/>
</dbReference>
<evidence type="ECO:0000313" key="3">
    <source>
        <dbReference type="Proteomes" id="UP000050827"/>
    </source>
</evidence>
<dbReference type="STRING" id="346185.AAY42_17045"/>
<dbReference type="SUPFAM" id="SSF54736">
    <property type="entry name" value="ClpS-like"/>
    <property type="match status" value="1"/>
</dbReference>
<comment type="caution">
    <text evidence="2">The sequence shown here is derived from an EMBL/GenBank/DDBJ whole genome shotgun (WGS) entry which is preliminary data.</text>
</comment>
<sequence>MGIKEKVSEELLLEEETVKQNEIILFNDEVNTFDHVIETLISVCDHTPEQAEQCSLIVHHNGKCTVKTGEYTDLKPRCSKLLQAGLSAEIV</sequence>
<reference evidence="2 3" key="1">
    <citation type="submission" date="2015-04" db="EMBL/GenBank/DDBJ databases">
        <title>Complete genome of flavobacterium.</title>
        <authorList>
            <person name="Kwon Y.M."/>
            <person name="Kim S.-J."/>
        </authorList>
    </citation>
    <scope>NUCLEOTIDE SEQUENCE [LARGE SCALE GENOMIC DNA]</scope>
    <source>
        <strain evidence="2 3">DK169</strain>
    </source>
</reference>
<dbReference type="GO" id="GO:0030163">
    <property type="term" value="P:protein catabolic process"/>
    <property type="evidence" value="ECO:0007669"/>
    <property type="project" value="InterPro"/>
</dbReference>
<dbReference type="PATRIC" id="fig|1547436.3.peg.3511"/>
<dbReference type="InterPro" id="IPR014719">
    <property type="entry name" value="Ribosomal_bL12_C/ClpS-like"/>
</dbReference>
<dbReference type="GO" id="GO:0008233">
    <property type="term" value="F:peptidase activity"/>
    <property type="evidence" value="ECO:0007669"/>
    <property type="project" value="UniProtKB-KW"/>
</dbReference>
<dbReference type="GO" id="GO:0006508">
    <property type="term" value="P:proteolysis"/>
    <property type="evidence" value="ECO:0007669"/>
    <property type="project" value="UniProtKB-KW"/>
</dbReference>
<organism evidence="2 3">
    <name type="scientific">Flagellimonas eckloniae</name>
    <dbReference type="NCBI Taxonomy" id="346185"/>
    <lineage>
        <taxon>Bacteria</taxon>
        <taxon>Pseudomonadati</taxon>
        <taxon>Bacteroidota</taxon>
        <taxon>Flavobacteriia</taxon>
        <taxon>Flavobacteriales</taxon>
        <taxon>Flavobacteriaceae</taxon>
        <taxon>Flagellimonas</taxon>
    </lineage>
</organism>
<protein>
    <submittedName>
        <fullName evidence="2">Clp protease ClpS</fullName>
    </submittedName>
</protein>
<keyword evidence="3" id="KW-1185">Reference proteome</keyword>
<name>A0A0Q1C3L5_9FLAO</name>
<dbReference type="RefSeq" id="WP_055398017.1">
    <property type="nucleotide sequence ID" value="NZ_LCTZ01000002.1"/>
</dbReference>
<keyword evidence="2" id="KW-0378">Hydrolase</keyword>
<evidence type="ECO:0000259" key="1">
    <source>
        <dbReference type="Pfam" id="PF02617"/>
    </source>
</evidence>
<keyword evidence="2" id="KW-0645">Protease</keyword>
<evidence type="ECO:0000313" key="2">
    <source>
        <dbReference type="EMBL" id="KQC31822.1"/>
    </source>
</evidence>
<dbReference type="EMBL" id="LCTZ01000002">
    <property type="protein sequence ID" value="KQC31822.1"/>
    <property type="molecule type" value="Genomic_DNA"/>
</dbReference>
<dbReference type="Gene3D" id="3.30.1390.10">
    <property type="match status" value="1"/>
</dbReference>
<dbReference type="Pfam" id="PF02617">
    <property type="entry name" value="ClpS"/>
    <property type="match status" value="1"/>
</dbReference>
<gene>
    <name evidence="2" type="ORF">AAY42_17045</name>
</gene>
<dbReference type="Proteomes" id="UP000050827">
    <property type="component" value="Unassembled WGS sequence"/>
</dbReference>
<accession>A0A0Q1C3L5</accession>